<accession>A0ABR7WT15</accession>
<sequence>MNTLKYPLSNAQMELMKLLGTNLSDNDLKELKTVLARFFAERAMDKADKIWDKKGLTDDDMDKWLNEGN</sequence>
<evidence type="ECO:0000313" key="2">
    <source>
        <dbReference type="Proteomes" id="UP000606600"/>
    </source>
</evidence>
<proteinExistence type="predicted"/>
<name>A0ABR7WT15_9SPHI</name>
<reference evidence="1 2" key="1">
    <citation type="submission" date="2020-09" db="EMBL/GenBank/DDBJ databases">
        <title>Novel species of Mucilaginibacter isolated from a glacier on the Tibetan Plateau.</title>
        <authorList>
            <person name="Liu Q."/>
            <person name="Xin Y.-H."/>
        </authorList>
    </citation>
    <scope>NUCLEOTIDE SEQUENCE [LARGE SCALE GENOMIC DNA]</scope>
    <source>
        <strain evidence="1 2">ZT4R22</strain>
    </source>
</reference>
<gene>
    <name evidence="1" type="ORF">IDJ77_16635</name>
</gene>
<organism evidence="1 2">
    <name type="scientific">Mucilaginibacter pankratovii</name>
    <dbReference type="NCBI Taxonomy" id="2772110"/>
    <lineage>
        <taxon>Bacteria</taxon>
        <taxon>Pseudomonadati</taxon>
        <taxon>Bacteroidota</taxon>
        <taxon>Sphingobacteriia</taxon>
        <taxon>Sphingobacteriales</taxon>
        <taxon>Sphingobacteriaceae</taxon>
        <taxon>Mucilaginibacter</taxon>
    </lineage>
</organism>
<protein>
    <submittedName>
        <fullName evidence="1">Uncharacterized protein</fullName>
    </submittedName>
</protein>
<dbReference type="EMBL" id="JACWMY010000008">
    <property type="protein sequence ID" value="MBD1365443.1"/>
    <property type="molecule type" value="Genomic_DNA"/>
</dbReference>
<dbReference type="Proteomes" id="UP000606600">
    <property type="component" value="Unassembled WGS sequence"/>
</dbReference>
<keyword evidence="2" id="KW-1185">Reference proteome</keyword>
<evidence type="ECO:0000313" key="1">
    <source>
        <dbReference type="EMBL" id="MBD1365443.1"/>
    </source>
</evidence>
<comment type="caution">
    <text evidence="1">The sequence shown here is derived from an EMBL/GenBank/DDBJ whole genome shotgun (WGS) entry which is preliminary data.</text>
</comment>